<accession>A0ABV2JN46</accession>
<dbReference type="Pfam" id="PF22564">
    <property type="entry name" value="HAAS"/>
    <property type="match status" value="1"/>
</dbReference>
<evidence type="ECO:0000313" key="3">
    <source>
        <dbReference type="Proteomes" id="UP001549055"/>
    </source>
</evidence>
<comment type="caution">
    <text evidence="2">The sequence shown here is derived from an EMBL/GenBank/DDBJ whole genome shotgun (WGS) entry which is preliminary data.</text>
</comment>
<evidence type="ECO:0000259" key="1">
    <source>
        <dbReference type="Pfam" id="PF13349"/>
    </source>
</evidence>
<feature type="domain" description="DUF4097" evidence="1">
    <location>
        <begin position="106"/>
        <end position="377"/>
    </location>
</feature>
<dbReference type="Gene3D" id="2.160.20.120">
    <property type="match status" value="1"/>
</dbReference>
<reference evidence="2 3" key="1">
    <citation type="submission" date="2024-06" db="EMBL/GenBank/DDBJ databases">
        <title>Genomic Encyclopedia of Type Strains, Phase IV (KMG-IV): sequencing the most valuable type-strain genomes for metagenomic binning, comparative biology and taxonomic classification.</title>
        <authorList>
            <person name="Goeker M."/>
        </authorList>
    </citation>
    <scope>NUCLEOTIDE SEQUENCE [LARGE SCALE GENOMIC DNA]</scope>
    <source>
        <strain evidence="2 3">DSM 15349</strain>
    </source>
</reference>
<organism evidence="2 3">
    <name type="scientific">Streptococcus gallinaceus</name>
    <dbReference type="NCBI Taxonomy" id="165758"/>
    <lineage>
        <taxon>Bacteria</taxon>
        <taxon>Bacillati</taxon>
        <taxon>Bacillota</taxon>
        <taxon>Bacilli</taxon>
        <taxon>Lactobacillales</taxon>
        <taxon>Streptococcaceae</taxon>
        <taxon>Streptococcus</taxon>
    </lineage>
</organism>
<dbReference type="RefSeq" id="WP_354280699.1">
    <property type="nucleotide sequence ID" value="NZ_JBEPMK010000003.1"/>
</dbReference>
<name>A0ABV2JN46_9STRE</name>
<keyword evidence="3" id="KW-1185">Reference proteome</keyword>
<dbReference type="Proteomes" id="UP001549055">
    <property type="component" value="Unassembled WGS sequence"/>
</dbReference>
<sequence>MTQIQFLDELAQLLQPLPREEYNEAIDYFTELFEEAGPENESSILDGLGSPKEVANELLSKLASSPATIQQKENTSNHSNFHQEDTTFSQGEADSNQARVDLDDFNQLSLHFGSLDISIFPTEEKNAYLLADSTNQLEIENKDGHLNIRQSFNKQKEKFSFGFNMEFLIKGILTEVFSGNTIKLYIPQDKKLEQVSIQLGSGDVMTRHLAITSGTIQTGSGDMDLKQCQLTQVKLSAGSGDMDLRSCQVKKGIIQIGSGDISLTDSTINYSQIQLGAGDMEINKSQLEQVTLQSASGDMELHHCNFSGKSSLTTASGDMEINGFAAAAQTTSLQIETNFGDCETNLPLVKTRRGYTYHAPESHADLILQTKSGDIEIY</sequence>
<dbReference type="EMBL" id="JBEPMK010000003">
    <property type="protein sequence ID" value="MET3644399.1"/>
    <property type="molecule type" value="Genomic_DNA"/>
</dbReference>
<dbReference type="Pfam" id="PF13349">
    <property type="entry name" value="DUF4097"/>
    <property type="match status" value="1"/>
</dbReference>
<proteinExistence type="predicted"/>
<evidence type="ECO:0000313" key="2">
    <source>
        <dbReference type="EMBL" id="MET3644399.1"/>
    </source>
</evidence>
<dbReference type="InterPro" id="IPR025164">
    <property type="entry name" value="Toastrack_DUF4097"/>
</dbReference>
<protein>
    <submittedName>
        <fullName evidence="2">DUF4097 and DUF4098 domain-containing protein YvlB</fullName>
    </submittedName>
</protein>
<gene>
    <name evidence="2" type="ORF">ABID27_001023</name>
</gene>